<organism evidence="1 2">
    <name type="scientific">Enterobacter agglomerans</name>
    <name type="common">Erwinia herbicola</name>
    <name type="synonym">Pantoea agglomerans</name>
    <dbReference type="NCBI Taxonomy" id="549"/>
    <lineage>
        <taxon>Bacteria</taxon>
        <taxon>Pseudomonadati</taxon>
        <taxon>Pseudomonadota</taxon>
        <taxon>Gammaproteobacteria</taxon>
        <taxon>Enterobacterales</taxon>
        <taxon>Erwiniaceae</taxon>
        <taxon>Pantoea</taxon>
        <taxon>Pantoea agglomerans group</taxon>
    </lineage>
</organism>
<dbReference type="EMBL" id="WKLC01001997">
    <property type="protein sequence ID" value="MSE18675.1"/>
    <property type="molecule type" value="Genomic_DNA"/>
</dbReference>
<name>A0A7X2SYG2_ENTAG</name>
<evidence type="ECO:0000313" key="1">
    <source>
        <dbReference type="EMBL" id="MSE18675.1"/>
    </source>
</evidence>
<sequence>MFDIRDEEFVFAVSPFERVVDNEVDPVNHNWDWIQSWIEFSVSGLKVAFKTKFTVGELKMLKKEFSAFHQAIIAQKKLKSFKYQSDIHQLDMILTNVNTIDSVTIDFI</sequence>
<dbReference type="AlphaFoldDB" id="A0A7X2SYG2"/>
<feature type="non-terminal residue" evidence="1">
    <location>
        <position position="108"/>
    </location>
</feature>
<comment type="caution">
    <text evidence="1">The sequence shown here is derived from an EMBL/GenBank/DDBJ whole genome shotgun (WGS) entry which is preliminary data.</text>
</comment>
<evidence type="ECO:0000313" key="2">
    <source>
        <dbReference type="Proteomes" id="UP000461948"/>
    </source>
</evidence>
<proteinExistence type="predicted"/>
<gene>
    <name evidence="1" type="ORF">GKC49_27350</name>
</gene>
<dbReference type="Proteomes" id="UP000461948">
    <property type="component" value="Unassembled WGS sequence"/>
</dbReference>
<protein>
    <submittedName>
        <fullName evidence="1">Uncharacterized protein</fullName>
    </submittedName>
</protein>
<accession>A0A7X2SYG2</accession>
<reference evidence="1 2" key="1">
    <citation type="submission" date="2019-11" db="EMBL/GenBank/DDBJ databases">
        <title>Draft Genome Sequence of Plant Growth-Promoting Rhizosphere-Associated Bacteria.</title>
        <authorList>
            <person name="Vasilyev I.Y."/>
            <person name="Radchenko V."/>
            <person name="Ilnitskaya E.V."/>
        </authorList>
    </citation>
    <scope>NUCLEOTIDE SEQUENCE [LARGE SCALE GENOMIC DNA]</scope>
    <source>
        <strain evidence="1 2">VRA_MhP_f</strain>
    </source>
</reference>